<feature type="binding site" evidence="5">
    <location>
        <position position="126"/>
    </location>
    <ligand>
        <name>substrate</name>
    </ligand>
</feature>
<evidence type="ECO:0000256" key="5">
    <source>
        <dbReference type="PIRSR" id="PIRSR604574-1"/>
    </source>
</evidence>
<dbReference type="Proteomes" id="UP000600449">
    <property type="component" value="Unassembled WGS sequence"/>
</dbReference>
<dbReference type="AlphaFoldDB" id="A0A917Q5C5"/>
<feature type="binding site" evidence="5">
    <location>
        <begin position="71"/>
        <end position="73"/>
    </location>
    <ligand>
        <name>substrate</name>
    </ligand>
</feature>
<feature type="binding site" evidence="6">
    <location>
        <position position="122"/>
    </location>
    <ligand>
        <name>Fe cation</name>
        <dbReference type="ChEBI" id="CHEBI:24875"/>
        <note>catalytic</note>
    </ligand>
</feature>
<dbReference type="SUPFAM" id="SSF51197">
    <property type="entry name" value="Clavaminate synthase-like"/>
    <property type="match status" value="1"/>
</dbReference>
<dbReference type="Gene3D" id="2.60.120.590">
    <property type="entry name" value="Alpha-ketoglutarate-dependent dioxygenase AlkB-like"/>
    <property type="match status" value="1"/>
</dbReference>
<keyword evidence="1 6" id="KW-0479">Metal-binding</keyword>
<dbReference type="InterPro" id="IPR004574">
    <property type="entry name" value="Alkb"/>
</dbReference>
<evidence type="ECO:0000256" key="1">
    <source>
        <dbReference type="ARBA" id="ARBA00022723"/>
    </source>
</evidence>
<keyword evidence="2 8" id="KW-0223">Dioxygenase</keyword>
<keyword evidence="9" id="KW-1185">Reference proteome</keyword>
<gene>
    <name evidence="8" type="ORF">GCM10011322_08650</name>
</gene>
<evidence type="ECO:0000256" key="3">
    <source>
        <dbReference type="ARBA" id="ARBA00023002"/>
    </source>
</evidence>
<feature type="domain" description="Fe2OG dioxygenase" evidence="7">
    <location>
        <begin position="104"/>
        <end position="205"/>
    </location>
</feature>
<dbReference type="GO" id="GO:0035516">
    <property type="term" value="F:broad specificity oxidative DNA demethylase activity"/>
    <property type="evidence" value="ECO:0007669"/>
    <property type="project" value="TreeGrafter"/>
</dbReference>
<organism evidence="8 9">
    <name type="scientific">Salinarimonas ramus</name>
    <dbReference type="NCBI Taxonomy" id="690164"/>
    <lineage>
        <taxon>Bacteria</taxon>
        <taxon>Pseudomonadati</taxon>
        <taxon>Pseudomonadota</taxon>
        <taxon>Alphaproteobacteria</taxon>
        <taxon>Hyphomicrobiales</taxon>
        <taxon>Salinarimonadaceae</taxon>
        <taxon>Salinarimonas</taxon>
    </lineage>
</organism>
<dbReference type="InterPro" id="IPR037151">
    <property type="entry name" value="AlkB-like_sf"/>
</dbReference>
<feature type="binding site" evidence="5">
    <location>
        <begin position="111"/>
        <end position="113"/>
    </location>
    <ligand>
        <name>2-oxoglutarate</name>
        <dbReference type="ChEBI" id="CHEBI:16810"/>
    </ligand>
</feature>
<feature type="binding site" evidence="5">
    <location>
        <position position="152"/>
    </location>
    <ligand>
        <name>substrate</name>
    </ligand>
</feature>
<evidence type="ECO:0000313" key="8">
    <source>
        <dbReference type="EMBL" id="GGK24248.1"/>
    </source>
</evidence>
<evidence type="ECO:0000313" key="9">
    <source>
        <dbReference type="Proteomes" id="UP000600449"/>
    </source>
</evidence>
<keyword evidence="4 6" id="KW-0408">Iron</keyword>
<feature type="binding site" evidence="5">
    <location>
        <position position="64"/>
    </location>
    <ligand>
        <name>substrate</name>
    </ligand>
</feature>
<evidence type="ECO:0000256" key="4">
    <source>
        <dbReference type="ARBA" id="ARBA00023004"/>
    </source>
</evidence>
<dbReference type="EMBL" id="BMMF01000002">
    <property type="protein sequence ID" value="GGK24248.1"/>
    <property type="molecule type" value="Genomic_DNA"/>
</dbReference>
<dbReference type="GO" id="GO:0005737">
    <property type="term" value="C:cytoplasm"/>
    <property type="evidence" value="ECO:0007669"/>
    <property type="project" value="TreeGrafter"/>
</dbReference>
<dbReference type="PANTHER" id="PTHR16557:SF2">
    <property type="entry name" value="NUCLEIC ACID DIOXYGENASE ALKBH1"/>
    <property type="match status" value="1"/>
</dbReference>
<feature type="binding site" evidence="5">
    <location>
        <begin position="196"/>
        <end position="202"/>
    </location>
    <ligand>
        <name>2-oxoglutarate</name>
        <dbReference type="ChEBI" id="CHEBI:16810"/>
    </ligand>
</feature>
<dbReference type="InterPro" id="IPR005123">
    <property type="entry name" value="Oxoglu/Fe-dep_dioxygenase_dom"/>
</dbReference>
<comment type="cofactor">
    <cofactor evidence="6">
        <name>Fe(2+)</name>
        <dbReference type="ChEBI" id="CHEBI:29033"/>
    </cofactor>
    <text evidence="6">Binds 1 Fe(2+) ion per subunit.</text>
</comment>
<accession>A0A917Q5C5</accession>
<sequence length="208" mass="22407">MSAPRLALAPGLLHVPGYLDGAAQVRLRDALRETVRAAPLFTPRMPRTGKPFSVRMTNCGALGWVSDEGGYRYQPTHPVTGAPWPPMPDLVRAAWDDLAAYPHPPEACLVNWYEASAKMGLHQDRDEADLEAPVVSLSLGDTAIFRFGGTERKAPTRSIRLASGDAVVIGGPSRLVFHGIDRILAGSSTLLDAPGRINLTLRRVTPPA</sequence>
<feature type="binding site" evidence="6">
    <location>
        <position position="178"/>
    </location>
    <ligand>
        <name>Fe cation</name>
        <dbReference type="ChEBI" id="CHEBI:24875"/>
        <note>catalytic</note>
    </ligand>
</feature>
<dbReference type="PANTHER" id="PTHR16557">
    <property type="entry name" value="ALKYLATED DNA REPAIR PROTEIN ALKB-RELATED"/>
    <property type="match status" value="1"/>
</dbReference>
<dbReference type="PROSITE" id="PS51471">
    <property type="entry name" value="FE2OG_OXY"/>
    <property type="match status" value="1"/>
</dbReference>
<dbReference type="InterPro" id="IPR027450">
    <property type="entry name" value="AlkB-like"/>
</dbReference>
<dbReference type="GO" id="GO:0008198">
    <property type="term" value="F:ferrous iron binding"/>
    <property type="evidence" value="ECO:0007669"/>
    <property type="project" value="TreeGrafter"/>
</dbReference>
<dbReference type="Pfam" id="PF13532">
    <property type="entry name" value="2OG-FeII_Oxy_2"/>
    <property type="match status" value="1"/>
</dbReference>
<evidence type="ECO:0000259" key="7">
    <source>
        <dbReference type="PROSITE" id="PS51471"/>
    </source>
</evidence>
<dbReference type="GO" id="GO:0035515">
    <property type="term" value="F:oxidative RNA demethylase activity"/>
    <property type="evidence" value="ECO:0007669"/>
    <property type="project" value="TreeGrafter"/>
</dbReference>
<name>A0A917Q5C5_9HYPH</name>
<comment type="caution">
    <text evidence="8">The sequence shown here is derived from an EMBL/GenBank/DDBJ whole genome shotgun (WGS) entry which is preliminary data.</text>
</comment>
<keyword evidence="3" id="KW-0560">Oxidoreductase</keyword>
<feature type="binding site" evidence="6">
    <location>
        <position position="124"/>
    </location>
    <ligand>
        <name>Fe cation</name>
        <dbReference type="ChEBI" id="CHEBI:24875"/>
        <note>catalytic</note>
    </ligand>
</feature>
<dbReference type="RefSeq" id="WP_188909936.1">
    <property type="nucleotide sequence ID" value="NZ_BMMF01000002.1"/>
</dbReference>
<protein>
    <submittedName>
        <fullName evidence="8">Alkylated DNA repair dioxygenase</fullName>
    </submittedName>
</protein>
<reference evidence="8 9" key="1">
    <citation type="journal article" date="2014" name="Int. J. Syst. Evol. Microbiol.">
        <title>Complete genome sequence of Corynebacterium casei LMG S-19264T (=DSM 44701T), isolated from a smear-ripened cheese.</title>
        <authorList>
            <consortium name="US DOE Joint Genome Institute (JGI-PGF)"/>
            <person name="Walter F."/>
            <person name="Albersmeier A."/>
            <person name="Kalinowski J."/>
            <person name="Ruckert C."/>
        </authorList>
    </citation>
    <scope>NUCLEOTIDE SEQUENCE [LARGE SCALE GENOMIC DNA]</scope>
    <source>
        <strain evidence="8 9">CGMCC 1.9161</strain>
    </source>
</reference>
<evidence type="ECO:0000256" key="2">
    <source>
        <dbReference type="ARBA" id="ARBA00022964"/>
    </source>
</evidence>
<evidence type="ECO:0000256" key="6">
    <source>
        <dbReference type="PIRSR" id="PIRSR604574-2"/>
    </source>
</evidence>
<dbReference type="GO" id="GO:0035513">
    <property type="term" value="P:oxidative RNA demethylation"/>
    <property type="evidence" value="ECO:0007669"/>
    <property type="project" value="TreeGrafter"/>
</dbReference>
<proteinExistence type="predicted"/>